<feature type="region of interest" description="Disordered" evidence="7">
    <location>
        <begin position="16"/>
        <end position="48"/>
    </location>
</feature>
<dbReference type="FunFam" id="3.30.479.30:FF:000012">
    <property type="entry name" value="Protein HflK"/>
    <property type="match status" value="1"/>
</dbReference>
<dbReference type="SMART" id="SM00244">
    <property type="entry name" value="PHB"/>
    <property type="match status" value="1"/>
</dbReference>
<evidence type="ECO:0000256" key="2">
    <source>
        <dbReference type="ARBA" id="ARBA00006971"/>
    </source>
</evidence>
<dbReference type="PANTHER" id="PTHR43327">
    <property type="entry name" value="STOMATIN-LIKE PROTEIN 2, MITOCHONDRIAL"/>
    <property type="match status" value="1"/>
</dbReference>
<comment type="subcellular location">
    <subcellularLocation>
        <location evidence="1">Membrane</location>
        <topology evidence="1">Single-pass membrane protein</topology>
    </subcellularLocation>
</comment>
<comment type="similarity">
    <text evidence="2 6">Belongs to the band 7/mec-2 family. HflK subfamily.</text>
</comment>
<dbReference type="EMBL" id="CP018743">
    <property type="protein sequence ID" value="APO84629.1"/>
    <property type="molecule type" value="Genomic_DNA"/>
</dbReference>
<dbReference type="SUPFAM" id="SSF117892">
    <property type="entry name" value="Band 7/SPFH domain"/>
    <property type="match status" value="1"/>
</dbReference>
<dbReference type="PRINTS" id="PR00721">
    <property type="entry name" value="STOMATIN"/>
</dbReference>
<evidence type="ECO:0000313" key="10">
    <source>
        <dbReference type="Proteomes" id="UP000185146"/>
    </source>
</evidence>
<sequence>MGASLLYQMESAMAWNEPGGNSNNQDPWGGRRNGGSGGGDKKGPPDLDEAFRKLQDSLNGMFGSGKKRGGGDRNVGKGGGLGLLGIGLAVLAAIWLYSAVYVVDEQEQAVVLRFGKYYETVGPGLNIYFPPIDRKYMENVTRERAYTKQGQMLTEDENIVEVPLTVQYKISNLQDFVLNVDQPEVSLQHATDSALRHVVGSTSMDQVLTEGREQMAVDIRERLQRFLDTYRTGISVTQVNVQSAAAPREVQEAFDDVIRAREDEQRARNQAESYANGVVPEARGQAQRIIEDANGYRDEVIARAKGEADRFTKLVAEYRKAPDVTRQRLYLETMQEVYSNSSKVMVATKDGQNNLLYLPLDKMVEGSRNPSAPTASVSPSVNDAAARAAQDLQQQQQPLRTRESR</sequence>
<keyword evidence="5 6" id="KW-0472">Membrane</keyword>
<dbReference type="GO" id="GO:0016020">
    <property type="term" value="C:membrane"/>
    <property type="evidence" value="ECO:0007669"/>
    <property type="project" value="UniProtKB-SubCell"/>
</dbReference>
<name>A0A1L5PWS7_PSEPU</name>
<dbReference type="InterPro" id="IPR036013">
    <property type="entry name" value="Band_7/SPFH_dom_sf"/>
</dbReference>
<comment type="subunit">
    <text evidence="6">HflC and HflK may interact to form a multimeric complex.</text>
</comment>
<dbReference type="PANTHER" id="PTHR43327:SF2">
    <property type="entry name" value="MODULATOR OF FTSH PROTEASE HFLK"/>
    <property type="match status" value="1"/>
</dbReference>
<evidence type="ECO:0000256" key="4">
    <source>
        <dbReference type="ARBA" id="ARBA00022989"/>
    </source>
</evidence>
<accession>A0A1L5PWS7</accession>
<feature type="compositionally biased region" description="Basic and acidic residues" evidence="7">
    <location>
        <begin position="39"/>
        <end position="48"/>
    </location>
</feature>
<dbReference type="AlphaFoldDB" id="A0A1L5PWS7"/>
<dbReference type="InterPro" id="IPR020980">
    <property type="entry name" value="Membrane_HflK_N"/>
</dbReference>
<keyword evidence="4 6" id="KW-1133">Transmembrane helix</keyword>
<evidence type="ECO:0000256" key="3">
    <source>
        <dbReference type="ARBA" id="ARBA00022692"/>
    </source>
</evidence>
<evidence type="ECO:0000256" key="6">
    <source>
        <dbReference type="RuleBase" id="RU364113"/>
    </source>
</evidence>
<protein>
    <recommendedName>
        <fullName evidence="6">Protein HflK</fullName>
    </recommendedName>
</protein>
<feature type="region of interest" description="Disordered" evidence="7">
    <location>
        <begin position="366"/>
        <end position="405"/>
    </location>
</feature>
<feature type="transmembrane region" description="Helical" evidence="6">
    <location>
        <begin position="81"/>
        <end position="103"/>
    </location>
</feature>
<feature type="compositionally biased region" description="Low complexity" evidence="7">
    <location>
        <begin position="370"/>
        <end position="399"/>
    </location>
</feature>
<dbReference type="InterPro" id="IPR010201">
    <property type="entry name" value="HflK"/>
</dbReference>
<evidence type="ECO:0000256" key="7">
    <source>
        <dbReference type="SAM" id="MobiDB-lite"/>
    </source>
</evidence>
<dbReference type="Pfam" id="PF01145">
    <property type="entry name" value="Band_7"/>
    <property type="match status" value="1"/>
</dbReference>
<proteinExistence type="inferred from homology"/>
<keyword evidence="3 6" id="KW-0812">Transmembrane</keyword>
<dbReference type="Proteomes" id="UP000185146">
    <property type="component" value="Chromosome"/>
</dbReference>
<evidence type="ECO:0000256" key="1">
    <source>
        <dbReference type="ARBA" id="ARBA00004167"/>
    </source>
</evidence>
<dbReference type="Gene3D" id="3.30.479.30">
    <property type="entry name" value="Band 7 domain"/>
    <property type="match status" value="1"/>
</dbReference>
<dbReference type="InterPro" id="IPR001107">
    <property type="entry name" value="Band_7"/>
</dbReference>
<organism evidence="9 10">
    <name type="scientific">Pseudomonas putida</name>
    <name type="common">Arthrobacter siderocapsulatus</name>
    <dbReference type="NCBI Taxonomy" id="303"/>
    <lineage>
        <taxon>Bacteria</taxon>
        <taxon>Pseudomonadati</taxon>
        <taxon>Pseudomonadota</taxon>
        <taxon>Gammaproteobacteria</taxon>
        <taxon>Pseudomonadales</taxon>
        <taxon>Pseudomonadaceae</taxon>
        <taxon>Pseudomonas</taxon>
    </lineage>
</organism>
<dbReference type="CDD" id="cd03404">
    <property type="entry name" value="SPFH_HflK"/>
    <property type="match status" value="1"/>
</dbReference>
<evidence type="ECO:0000259" key="8">
    <source>
        <dbReference type="SMART" id="SM00244"/>
    </source>
</evidence>
<evidence type="ECO:0000313" key="9">
    <source>
        <dbReference type="EMBL" id="APO84629.1"/>
    </source>
</evidence>
<feature type="domain" description="Band 7" evidence="8">
    <location>
        <begin position="98"/>
        <end position="258"/>
    </location>
</feature>
<dbReference type="Pfam" id="PF12221">
    <property type="entry name" value="HflK_N"/>
    <property type="match status" value="1"/>
</dbReference>
<evidence type="ECO:0000256" key="5">
    <source>
        <dbReference type="ARBA" id="ARBA00023136"/>
    </source>
</evidence>
<reference evidence="9 10" key="1">
    <citation type="submission" date="2016-12" db="EMBL/GenBank/DDBJ databases">
        <title>Draft Genome Sequence of Mercury Resistant Pseudomonas DRA525.</title>
        <authorList>
            <person name="Drace K.M."/>
        </authorList>
    </citation>
    <scope>NUCLEOTIDE SEQUENCE [LARGE SCALE GENOMIC DNA]</scope>
    <source>
        <strain evidence="9 10">DRA525</strain>
    </source>
</reference>
<dbReference type="InterPro" id="IPR001972">
    <property type="entry name" value="Stomatin_HflK_fam"/>
</dbReference>
<dbReference type="NCBIfam" id="TIGR01933">
    <property type="entry name" value="hflK"/>
    <property type="match status" value="1"/>
</dbReference>
<gene>
    <name evidence="9" type="ORF">BL240_25600</name>
</gene>
<dbReference type="InterPro" id="IPR050710">
    <property type="entry name" value="Band7/mec-2_domain"/>
</dbReference>
<comment type="function">
    <text evidence="6">HflC and HflK could encode or regulate a protease.</text>
</comment>